<evidence type="ECO:0000313" key="2">
    <source>
        <dbReference type="Proteomes" id="UP000515204"/>
    </source>
</evidence>
<feature type="transmembrane region" description="Helical" evidence="1">
    <location>
        <begin position="32"/>
        <end position="54"/>
    </location>
</feature>
<sequence length="60" mass="6600">EFLYHIFGFVLLLAASITLVTSINRYSRAYELLLGAAICGMINAALYLLSALIAHRGRTI</sequence>
<dbReference type="OrthoDB" id="6481667at2759"/>
<keyword evidence="1" id="KW-0472">Membrane</keyword>
<keyword evidence="2" id="KW-1185">Reference proteome</keyword>
<dbReference type="KEGG" id="dqu:106751499"/>
<name>A0A6P3YDF8_DINQU</name>
<proteinExistence type="predicted"/>
<dbReference type="RefSeq" id="XP_014487882.1">
    <property type="nucleotide sequence ID" value="XM_014632396.1"/>
</dbReference>
<organism evidence="2 3">
    <name type="scientific">Dinoponera quadriceps</name>
    <name type="common">South American ant</name>
    <dbReference type="NCBI Taxonomy" id="609295"/>
    <lineage>
        <taxon>Eukaryota</taxon>
        <taxon>Metazoa</taxon>
        <taxon>Ecdysozoa</taxon>
        <taxon>Arthropoda</taxon>
        <taxon>Hexapoda</taxon>
        <taxon>Insecta</taxon>
        <taxon>Pterygota</taxon>
        <taxon>Neoptera</taxon>
        <taxon>Endopterygota</taxon>
        <taxon>Hymenoptera</taxon>
        <taxon>Apocrita</taxon>
        <taxon>Aculeata</taxon>
        <taxon>Formicoidea</taxon>
        <taxon>Formicidae</taxon>
        <taxon>Ponerinae</taxon>
        <taxon>Ponerini</taxon>
        <taxon>Dinoponera</taxon>
    </lineage>
</organism>
<feature type="non-terminal residue" evidence="3">
    <location>
        <position position="1"/>
    </location>
</feature>
<gene>
    <name evidence="3" type="primary">LOC106751499</name>
</gene>
<dbReference type="Proteomes" id="UP000515204">
    <property type="component" value="Unplaced"/>
</dbReference>
<keyword evidence="1" id="KW-0812">Transmembrane</keyword>
<protein>
    <submittedName>
        <fullName evidence="3">Uncharacterized protein LOC106751499</fullName>
    </submittedName>
</protein>
<keyword evidence="1" id="KW-1133">Transmembrane helix</keyword>
<dbReference type="AlphaFoldDB" id="A0A6P3YDF8"/>
<dbReference type="GeneID" id="106751499"/>
<evidence type="ECO:0000313" key="3">
    <source>
        <dbReference type="RefSeq" id="XP_014487882.1"/>
    </source>
</evidence>
<reference evidence="3" key="1">
    <citation type="submission" date="2025-08" db="UniProtKB">
        <authorList>
            <consortium name="RefSeq"/>
        </authorList>
    </citation>
    <scope>IDENTIFICATION</scope>
</reference>
<evidence type="ECO:0000256" key="1">
    <source>
        <dbReference type="SAM" id="Phobius"/>
    </source>
</evidence>
<accession>A0A6P3YDF8</accession>